<dbReference type="VEuPathDB" id="ToxoDB:ETH2_1038600"/>
<protein>
    <recommendedName>
        <fullName evidence="2">CS domain-containing protein</fullName>
    </recommendedName>
</protein>
<dbReference type="InterPro" id="IPR052004">
    <property type="entry name" value="Dynein_assembly_factor_4"/>
</dbReference>
<evidence type="ECO:0000259" key="2">
    <source>
        <dbReference type="PROSITE" id="PS51203"/>
    </source>
</evidence>
<dbReference type="EMBL" id="HG674448">
    <property type="protein sequence ID" value="CDJ39525.1"/>
    <property type="molecule type" value="Genomic_DNA"/>
</dbReference>
<dbReference type="PANTHER" id="PTHR46492:SF1">
    <property type="entry name" value="DYNEIN AXONEMAL ASSEMBLY FACTOR 4"/>
    <property type="match status" value="1"/>
</dbReference>
<dbReference type="OMA" id="TETHACE"/>
<evidence type="ECO:0000313" key="3">
    <source>
        <dbReference type="EMBL" id="CDJ39525.1"/>
    </source>
</evidence>
<organism evidence="3 4">
    <name type="scientific">Eimeria tenella</name>
    <name type="common">Coccidian parasite</name>
    <dbReference type="NCBI Taxonomy" id="5802"/>
    <lineage>
        <taxon>Eukaryota</taxon>
        <taxon>Sar</taxon>
        <taxon>Alveolata</taxon>
        <taxon>Apicomplexa</taxon>
        <taxon>Conoidasida</taxon>
        <taxon>Coccidia</taxon>
        <taxon>Eucoccidiorida</taxon>
        <taxon>Eimeriorina</taxon>
        <taxon>Eimeriidae</taxon>
        <taxon>Eimeria</taxon>
    </lineage>
</organism>
<reference evidence="3" key="1">
    <citation type="submission" date="2013-10" db="EMBL/GenBank/DDBJ databases">
        <title>Genomic analysis of the causative agents of coccidiosis in chickens.</title>
        <authorList>
            <person name="Reid A.J."/>
            <person name="Blake D."/>
            <person name="Billington K."/>
            <person name="Browne H."/>
            <person name="Dunn M."/>
            <person name="Hung S."/>
            <person name="Kawahara F."/>
            <person name="Miranda-Saavedra D."/>
            <person name="Mourier T."/>
            <person name="Nagra H."/>
            <person name="Otto T.D."/>
            <person name="Rawlings N."/>
            <person name="Sanchez A."/>
            <person name="Sanders M."/>
            <person name="Subramaniam C."/>
            <person name="Tay Y."/>
            <person name="Dear P."/>
            <person name="Doerig C."/>
            <person name="Gruber A."/>
            <person name="Parkinson J."/>
            <person name="Shirley M."/>
            <person name="Wan K.L."/>
            <person name="Berriman M."/>
            <person name="Tomley F."/>
            <person name="Pain A."/>
        </authorList>
    </citation>
    <scope>NUCLEOTIDE SEQUENCE [LARGE SCALE GENOMIC DNA]</scope>
    <source>
        <strain evidence="3">Houghton</strain>
    </source>
</reference>
<evidence type="ECO:0000256" key="1">
    <source>
        <dbReference type="SAM" id="MobiDB-lite"/>
    </source>
</evidence>
<dbReference type="GeneID" id="25252569"/>
<dbReference type="GO" id="GO:0036158">
    <property type="term" value="P:outer dynein arm assembly"/>
    <property type="evidence" value="ECO:0007669"/>
    <property type="project" value="TreeGrafter"/>
</dbReference>
<name>U6KVJ7_EIMTE</name>
<accession>U6KVJ7</accession>
<dbReference type="AlphaFoldDB" id="U6KVJ7"/>
<dbReference type="RefSeq" id="XP_013230280.1">
    <property type="nucleotide sequence ID" value="XM_013374826.1"/>
</dbReference>
<proteinExistence type="predicted"/>
<keyword evidence="4" id="KW-1185">Reference proteome</keyword>
<evidence type="ECO:0000313" key="4">
    <source>
        <dbReference type="Proteomes" id="UP000030747"/>
    </source>
</evidence>
<dbReference type="InterPro" id="IPR007052">
    <property type="entry name" value="CS_dom"/>
</dbReference>
<feature type="domain" description="CS" evidence="2">
    <location>
        <begin position="2"/>
        <end position="94"/>
    </location>
</feature>
<gene>
    <name evidence="3" type="ORF">ETH_00017120</name>
</gene>
<dbReference type="SUPFAM" id="SSF49764">
    <property type="entry name" value="HSP20-like chaperones"/>
    <property type="match status" value="1"/>
</dbReference>
<reference evidence="3" key="2">
    <citation type="submission" date="2013-10" db="EMBL/GenBank/DDBJ databases">
        <authorList>
            <person name="Aslett M."/>
        </authorList>
    </citation>
    <scope>NUCLEOTIDE SEQUENCE [LARGE SCALE GENOMIC DNA]</scope>
    <source>
        <strain evidence="3">Houghton</strain>
    </source>
</reference>
<dbReference type="PROSITE" id="PS51203">
    <property type="entry name" value="CS"/>
    <property type="match status" value="1"/>
</dbReference>
<sequence>MPNTIAYTWSQTPTQLALRLRIPSLKADLLQLQRNTQLSVVVSICYVRVCWHPWILELDLWDDVVFQSAKVIPGAECLTIIVPKAQKGLWGSVCATSNPRLRQNGIRQRRERAIADYTQWQEQLNRGRVGARDALKEAQQKRLWKQQKEQREWQQRQKSLQVEQVLQQIDDDERTTPEQEKAKVANSHKRVDYQVTDIGIHGIHQPQGMQTAHSAQGQSQQSHNGVDPCLRASWCEDEDKDCGSESKLGADVTFDSSFSSTNSNEALQADPKAAADSAMTYGINGKNRNAPVDLSAGQVVCSAVLSESVRGSASLAATKAHTTQPESCTKVRVSFGPRRPNRVPARGPRAPPLPHTGPDLRCSGTHRATPNDLSRVLQTSPQWLQSKAARLLMGGDVAAAAEAYATILELAQQHSQHRFVIVKALCGRSLARLALGENKGAISDCKEGMAILQEHMQQEETAAAVAGQPLVKSLEHNECMHLQRIILARQAAAFLRLDSLEELQEIGKAKAEADTALRLALAARHKLATLEAPSANSTAADHQPDEIGLARGSVTMEQTATSQRALLLRCIGIYTHSLENLLAQVLSESDQPGRIVTVDDGNCPCAVYSMKTGLLGEQDPASSTSTNEKITFTETETHACERAKNTKSNAREADQCATIIRLSRQVEKSVKASEEDGNNFPCAAAAATVIANMTLALMLLQQRSERTAAESALTAADALIWHVEEQLRLQHVLIQPKFSWTEEHGEDIKKCEPSTEETMHKGIMDEVCHTPATPVSLLHQMRLVPKEQTHFEVVAKLRMLTGDCIRFLPMFHCRLTGS</sequence>
<dbReference type="GO" id="GO:0003341">
    <property type="term" value="P:cilium movement"/>
    <property type="evidence" value="ECO:0007669"/>
    <property type="project" value="TreeGrafter"/>
</dbReference>
<dbReference type="VEuPathDB" id="ToxoDB:ETH_00017120"/>
<dbReference type="OrthoDB" id="348005at2759"/>
<dbReference type="InterPro" id="IPR008978">
    <property type="entry name" value="HSP20-like_chaperone"/>
</dbReference>
<dbReference type="GO" id="GO:0036159">
    <property type="term" value="P:inner dynein arm assembly"/>
    <property type="evidence" value="ECO:0007669"/>
    <property type="project" value="TreeGrafter"/>
</dbReference>
<feature type="region of interest" description="Disordered" evidence="1">
    <location>
        <begin position="335"/>
        <end position="362"/>
    </location>
</feature>
<dbReference type="Proteomes" id="UP000030747">
    <property type="component" value="Unassembled WGS sequence"/>
</dbReference>
<dbReference type="PANTHER" id="PTHR46492">
    <property type="entry name" value="DYNEIN ASSEMBLY FACTOR 4, AXONEMAL"/>
    <property type="match status" value="1"/>
</dbReference>